<feature type="transmembrane region" description="Helical" evidence="5">
    <location>
        <begin position="148"/>
        <end position="171"/>
    </location>
</feature>
<evidence type="ECO:0000313" key="8">
    <source>
        <dbReference type="Proteomes" id="UP001432322"/>
    </source>
</evidence>
<evidence type="ECO:0000256" key="1">
    <source>
        <dbReference type="ARBA" id="ARBA00004141"/>
    </source>
</evidence>
<feature type="transmembrane region" description="Helical" evidence="5">
    <location>
        <begin position="177"/>
        <end position="197"/>
    </location>
</feature>
<dbReference type="InterPro" id="IPR005828">
    <property type="entry name" value="MFS_sugar_transport-like"/>
</dbReference>
<organism evidence="7 8">
    <name type="scientific">Pristionchus fissidentatus</name>
    <dbReference type="NCBI Taxonomy" id="1538716"/>
    <lineage>
        <taxon>Eukaryota</taxon>
        <taxon>Metazoa</taxon>
        <taxon>Ecdysozoa</taxon>
        <taxon>Nematoda</taxon>
        <taxon>Chromadorea</taxon>
        <taxon>Rhabditida</taxon>
        <taxon>Rhabditina</taxon>
        <taxon>Diplogasteromorpha</taxon>
        <taxon>Diplogasteroidea</taxon>
        <taxon>Neodiplogasteridae</taxon>
        <taxon>Pristionchus</taxon>
    </lineage>
</organism>
<feature type="transmembrane region" description="Helical" evidence="5">
    <location>
        <begin position="117"/>
        <end position="136"/>
    </location>
</feature>
<reference evidence="7" key="1">
    <citation type="submission" date="2023-10" db="EMBL/GenBank/DDBJ databases">
        <title>Genome assembly of Pristionchus species.</title>
        <authorList>
            <person name="Yoshida K."/>
            <person name="Sommer R.J."/>
        </authorList>
    </citation>
    <scope>NUCLEOTIDE SEQUENCE</scope>
    <source>
        <strain evidence="7">RS5133</strain>
    </source>
</reference>
<dbReference type="AlphaFoldDB" id="A0AAV5VQ45"/>
<feature type="transmembrane region" description="Helical" evidence="5">
    <location>
        <begin position="414"/>
        <end position="438"/>
    </location>
</feature>
<feature type="transmembrane region" description="Helical" evidence="5">
    <location>
        <begin position="64"/>
        <end position="84"/>
    </location>
</feature>
<feature type="domain" description="Major facilitator superfamily (MFS) profile" evidence="6">
    <location>
        <begin position="7"/>
        <end position="442"/>
    </location>
</feature>
<dbReference type="Pfam" id="PF00083">
    <property type="entry name" value="Sugar_tr"/>
    <property type="match status" value="1"/>
</dbReference>
<keyword evidence="8" id="KW-1185">Reference proteome</keyword>
<evidence type="ECO:0000256" key="2">
    <source>
        <dbReference type="ARBA" id="ARBA00022692"/>
    </source>
</evidence>
<dbReference type="InterPro" id="IPR020846">
    <property type="entry name" value="MFS_dom"/>
</dbReference>
<dbReference type="Proteomes" id="UP001432322">
    <property type="component" value="Unassembled WGS sequence"/>
</dbReference>
<feature type="transmembrane region" description="Helical" evidence="5">
    <location>
        <begin position="388"/>
        <end position="408"/>
    </location>
</feature>
<comment type="subcellular location">
    <subcellularLocation>
        <location evidence="1">Membrane</location>
        <topology evidence="1">Multi-pass membrane protein</topology>
    </subcellularLocation>
</comment>
<evidence type="ECO:0000256" key="3">
    <source>
        <dbReference type="ARBA" id="ARBA00022989"/>
    </source>
</evidence>
<dbReference type="Gene3D" id="1.20.1250.20">
    <property type="entry name" value="MFS general substrate transporter like domains"/>
    <property type="match status" value="1"/>
</dbReference>
<feature type="non-terminal residue" evidence="7">
    <location>
        <position position="1"/>
    </location>
</feature>
<keyword evidence="4 5" id="KW-0472">Membrane</keyword>
<proteinExistence type="predicted"/>
<evidence type="ECO:0000256" key="5">
    <source>
        <dbReference type="SAM" id="Phobius"/>
    </source>
</evidence>
<evidence type="ECO:0000313" key="7">
    <source>
        <dbReference type="EMBL" id="GMT21551.1"/>
    </source>
</evidence>
<comment type="caution">
    <text evidence="7">The sequence shown here is derived from an EMBL/GenBank/DDBJ whole genome shotgun (WGS) entry which is preliminary data.</text>
</comment>
<accession>A0AAV5VQ45</accession>
<sequence>LRWSPSCFFIILVQSFQWAVSAQLFVMAAYLTPSGDSIGGGYKSVRDEFPDEPLLFGWLDSYELISSIGFIGNLLFGTIPNLLSDRYGRRTVLMVVLFCIALADLACALAPNFWFLIGGRFVQGSFLNAIASLNFVHCMESVAPSRRFLASCGFGFFWTLGYCIVAPTALLVGTWRWIFGINSIAAFACSIVQLVLVPESPYYCVAQGDKRKLEQFVTRTQWINRRSYEVDYEAIMRKQNTDGEAAETTVTTIGASLAFLFRNPPVLLLLIVMGYLEIATLLSYAGISIASTTLDVGDANWNFVLSGAVEFPAYCVAPKFLDWFPAKFVMIAVYAGASGALFALKFIPHDLTTLYIAFWLLAKFFATSCYMATLVVASQLFPTKCRSFAVGFALTFSNIGSIFAPQLLSLLNNILPDLAFLVFGAALAVATVLVAFFIPKKTRFEA</sequence>
<dbReference type="EMBL" id="BTSY01000004">
    <property type="protein sequence ID" value="GMT21551.1"/>
    <property type="molecule type" value="Genomic_DNA"/>
</dbReference>
<dbReference type="GO" id="GO:0022857">
    <property type="term" value="F:transmembrane transporter activity"/>
    <property type="evidence" value="ECO:0007669"/>
    <property type="project" value="InterPro"/>
</dbReference>
<keyword evidence="2 5" id="KW-0812">Transmembrane</keyword>
<feature type="transmembrane region" description="Helical" evidence="5">
    <location>
        <begin position="7"/>
        <end position="31"/>
    </location>
</feature>
<dbReference type="SUPFAM" id="SSF103473">
    <property type="entry name" value="MFS general substrate transporter"/>
    <property type="match status" value="1"/>
</dbReference>
<gene>
    <name evidence="7" type="ORF">PFISCL1PPCAC_12848</name>
</gene>
<protein>
    <recommendedName>
        <fullName evidence="6">Major facilitator superfamily (MFS) profile domain-containing protein</fullName>
    </recommendedName>
</protein>
<evidence type="ECO:0000256" key="4">
    <source>
        <dbReference type="ARBA" id="ARBA00023136"/>
    </source>
</evidence>
<feature type="transmembrane region" description="Helical" evidence="5">
    <location>
        <begin position="91"/>
        <end position="111"/>
    </location>
</feature>
<dbReference type="PANTHER" id="PTHR24064">
    <property type="entry name" value="SOLUTE CARRIER FAMILY 22 MEMBER"/>
    <property type="match status" value="1"/>
</dbReference>
<name>A0AAV5VQ45_9BILA</name>
<dbReference type="PROSITE" id="PS50850">
    <property type="entry name" value="MFS"/>
    <property type="match status" value="1"/>
</dbReference>
<dbReference type="InterPro" id="IPR036259">
    <property type="entry name" value="MFS_trans_sf"/>
</dbReference>
<feature type="transmembrane region" description="Helical" evidence="5">
    <location>
        <begin position="266"/>
        <end position="287"/>
    </location>
</feature>
<dbReference type="GO" id="GO:0016020">
    <property type="term" value="C:membrane"/>
    <property type="evidence" value="ECO:0007669"/>
    <property type="project" value="UniProtKB-SubCell"/>
</dbReference>
<feature type="transmembrane region" description="Helical" evidence="5">
    <location>
        <begin position="353"/>
        <end position="376"/>
    </location>
</feature>
<feature type="transmembrane region" description="Helical" evidence="5">
    <location>
        <begin position="328"/>
        <end position="347"/>
    </location>
</feature>
<keyword evidence="3 5" id="KW-1133">Transmembrane helix</keyword>
<evidence type="ECO:0000259" key="6">
    <source>
        <dbReference type="PROSITE" id="PS50850"/>
    </source>
</evidence>